<evidence type="ECO:0000256" key="1">
    <source>
        <dbReference type="SAM" id="Coils"/>
    </source>
</evidence>
<feature type="coiled-coil region" evidence="1">
    <location>
        <begin position="442"/>
        <end position="505"/>
    </location>
</feature>
<keyword evidence="1" id="KW-0175">Coiled coil</keyword>
<gene>
    <name evidence="2" type="ORF">J2T57_001700</name>
</gene>
<dbReference type="Proteomes" id="UP001205843">
    <property type="component" value="Unassembled WGS sequence"/>
</dbReference>
<protein>
    <submittedName>
        <fullName evidence="2">Uncharacterized protein</fullName>
    </submittedName>
</protein>
<keyword evidence="3" id="KW-1185">Reference proteome</keyword>
<organism evidence="2 3">
    <name type="scientific">Natronocella acetinitrilica</name>
    <dbReference type="NCBI Taxonomy" id="414046"/>
    <lineage>
        <taxon>Bacteria</taxon>
        <taxon>Pseudomonadati</taxon>
        <taxon>Pseudomonadota</taxon>
        <taxon>Gammaproteobacteria</taxon>
        <taxon>Chromatiales</taxon>
        <taxon>Ectothiorhodospiraceae</taxon>
        <taxon>Natronocella</taxon>
    </lineage>
</organism>
<reference evidence="2" key="1">
    <citation type="submission" date="2022-03" db="EMBL/GenBank/DDBJ databases">
        <title>Genomic Encyclopedia of Type Strains, Phase III (KMG-III): the genomes of soil and plant-associated and newly described type strains.</title>
        <authorList>
            <person name="Whitman W."/>
        </authorList>
    </citation>
    <scope>NUCLEOTIDE SEQUENCE</scope>
    <source>
        <strain evidence="2">ANL 6-2</strain>
    </source>
</reference>
<evidence type="ECO:0000313" key="3">
    <source>
        <dbReference type="Proteomes" id="UP001205843"/>
    </source>
</evidence>
<sequence length="705" mass="75735">MAHGENPRFARLLADASRSANGLFPLGTPERFRRDIARLSALIALHHHALGHQARWQATRGGLRGHTLGELGVVRGGCGSLSARGDLAIHLHSLTLCPGGRLGAVRSVLPLRDDALDDPRALADHIERLYALAPEEAHAAHRAAALCGAPPRLAEADHTTDAWFEAAIADPERLARVREAPGITLPLPAASLPDPGVAHESSITDPGRLRVLGMRGARIDPLAGPHGAPPFRQFAFHALREARCERQAPGRAARLAWLMASLDSEALASMTASGCTERLLYDYLCPDDARLARYRRQAVAAFPALPWAILLAEREESVPQEILGAIDAGASREAALAAALRVSSRTVRALCAGARAPHFMAGVRGGVSHAGNQLRLLDATPLEFWPRDPEEHETLLAIGTVLGESFHFWEGAATRFEPSGLIDRPLAALKATLAERHATTIRALAERLREDYRQIMEALAQRLLRALPGRGPALRRALRFEGQSLVTLARAAERLERRLALAQREALDGWACAQRGGTPASWHWGALLEPSERHLRVGGCTLRIREITDPLALAAEGVTMGHCIAIRAEQCYRGGLRVWEITDVTGVRSTAAIAVSATGEGVLLSIQEHRGRGNAPAPREHRAAAVYLCRQLIERSCDAGVLARLRACARPTVAPAGLPDLAIEGLLEALGEMKCLAHFRGAMPPAMKPLADAALASMKAARHAA</sequence>
<dbReference type="RefSeq" id="WP_253476711.1">
    <property type="nucleotide sequence ID" value="NZ_JALJXV010000003.1"/>
</dbReference>
<dbReference type="AlphaFoldDB" id="A0AAE3KC71"/>
<evidence type="ECO:0000313" key="2">
    <source>
        <dbReference type="EMBL" id="MCP1674598.1"/>
    </source>
</evidence>
<dbReference type="EMBL" id="JALJXV010000003">
    <property type="protein sequence ID" value="MCP1674598.1"/>
    <property type="molecule type" value="Genomic_DNA"/>
</dbReference>
<name>A0AAE3KC71_9GAMM</name>
<accession>A0AAE3KC71</accession>
<proteinExistence type="predicted"/>
<comment type="caution">
    <text evidence="2">The sequence shown here is derived from an EMBL/GenBank/DDBJ whole genome shotgun (WGS) entry which is preliminary data.</text>
</comment>